<evidence type="ECO:0000256" key="44">
    <source>
        <dbReference type="ARBA" id="ARBA00047961"/>
    </source>
</evidence>
<evidence type="ECO:0000256" key="28">
    <source>
        <dbReference type="ARBA" id="ARBA00023398"/>
    </source>
</evidence>
<comment type="catalytic activity">
    <reaction evidence="62">
        <text>(2E)-decenoyl-[ACP] + NADPH + H(+) = decanoyl-[ACP] + NADP(+)</text>
        <dbReference type="Rhea" id="RHEA:41864"/>
        <dbReference type="Rhea" id="RHEA-COMP:9639"/>
        <dbReference type="Rhea" id="RHEA-COMP:9640"/>
        <dbReference type="ChEBI" id="CHEBI:15378"/>
        <dbReference type="ChEBI" id="CHEBI:57783"/>
        <dbReference type="ChEBI" id="CHEBI:58349"/>
        <dbReference type="ChEBI" id="CHEBI:78467"/>
        <dbReference type="ChEBI" id="CHEBI:78468"/>
    </reaction>
    <physiologicalReaction direction="left-to-right" evidence="62">
        <dbReference type="Rhea" id="RHEA:41865"/>
    </physiologicalReaction>
</comment>
<keyword evidence="16" id="KW-0663">Pyridoxal phosphate</keyword>
<comment type="catalytic activity">
    <reaction evidence="61">
        <text>butanoyl-[ACP] + malonyl-[ACP] + H(+) = 3-oxohexanoyl-[ACP] + holo-[ACP] + CO2</text>
        <dbReference type="Rhea" id="RHEA:41820"/>
        <dbReference type="Rhea" id="RHEA-COMP:9623"/>
        <dbReference type="Rhea" id="RHEA-COMP:9628"/>
        <dbReference type="Rhea" id="RHEA-COMP:9629"/>
        <dbReference type="Rhea" id="RHEA-COMP:9685"/>
        <dbReference type="ChEBI" id="CHEBI:15378"/>
        <dbReference type="ChEBI" id="CHEBI:16526"/>
        <dbReference type="ChEBI" id="CHEBI:64479"/>
        <dbReference type="ChEBI" id="CHEBI:78449"/>
        <dbReference type="ChEBI" id="CHEBI:78454"/>
        <dbReference type="ChEBI" id="CHEBI:78456"/>
    </reaction>
    <physiologicalReaction direction="left-to-right" evidence="61">
        <dbReference type="Rhea" id="RHEA:41821"/>
    </physiologicalReaction>
</comment>
<evidence type="ECO:0000256" key="50">
    <source>
        <dbReference type="ARBA" id="ARBA00048571"/>
    </source>
</evidence>
<comment type="catalytic activity">
    <reaction evidence="33">
        <text>acetyl-CoA + n malonyl-CoA + 2n NADPH + 2n H(+) = a long-chain fatty acid + (n+1) CoA + n CO2 + 2n NADP(+).</text>
        <dbReference type="EC" id="2.3.1.85"/>
    </reaction>
</comment>
<evidence type="ECO:0000256" key="17">
    <source>
        <dbReference type="ARBA" id="ARBA00022990"/>
    </source>
</evidence>
<dbReference type="Pfam" id="PF21149">
    <property type="entry name" value="FAS_pseudo-KR"/>
    <property type="match status" value="1"/>
</dbReference>
<evidence type="ECO:0000256" key="53">
    <source>
        <dbReference type="ARBA" id="ARBA00048704"/>
    </source>
</evidence>
<dbReference type="Gene3D" id="3.30.70.3290">
    <property type="match status" value="1"/>
</dbReference>
<sequence length="2505" mass="276982">MPVWDKTEDVVLTGISGYFPQCDSFDEFKEKLFQGVDMVTDDELRWPRGLLGLPARSGKIKDLSRFDARFFGVTPRLANLMDPQLRMLLETTYEAIVDAGYEPRTLRGRKIGVYVGVTYADSDDGCIGDVKEIDGYSLTGCCRAMFANRISYSFDFTGPSLAIDSACSSSISALTQAMIAIRSNQCDAAIVGGSQISLKPQTALGFHKLSLLDPEGKCRAFDNKPGGYARSEAVGCVFLQRRSDARRIYATVVHAKANVDGFKEQGILCPSGRTQEMLLREIYSETEVDPTEVEYVEAHGTGTKAGDPQELSALYNVLCPGRDGALHIGSVKSNCGHAEAASGICSLAKAVALMETGVIPGNLHFESPNQSIRGLVDGSMKVITEPTAFHGGYVAMNSFGFGGANAHLLLKPHGGRNVSDFDRESPELPRLVLLCSRTEHGLLESIQRVKTEALPDHALKMLNVVGRAPTQSMPRRGFVVLPTNGEAFDSQTLAEERKRPLYFIYPGMGCQWQAMGREMMHFKLFADSIHRSHEILKPLGIDLLRILTGETVEDSSLVVPFVSICAMQMALTDCLSACGIHPDGIVGHSTGELACSFADGCLNQKQTLLAAYWRGKCVEMADLPKGAMAAVGLSWEETLKRCRDGVAPACNNSSDSVTISGPADAVSRMCAELRAENIFAKEVDVQNVAYHSVQMEKIAPALQAALTNVIPIARARSARWISSSVPHDRWGEPLAKFCSPAYLSNNLVSAVRFKEALEFVPDDAICLEIAPHALLQSILKRGLSLHCETIGLMKKNAPNLVTFLSALGRLHTLNVDVDVSALYPKLEYPVPRGTPNLSRFVAWEHAEEWRVCKWNEFGSLANSAEDVTTTVDISNQDSEFFYLRGHRIDGRILFPATGYMVMAWKALAKRLEKQWEKMPIVFENLNFHRAVILHETEGAELRLDLMGTSGGFEISEGNAVVASGRVYSPENAEKILNSAIPAITDDTEFELGLDDIYKEFRLRGYEYEGKFRGIKQACTNKPFGKLTGQNDWIAFLDTLLQFSLLRSKHRSLEVPTRISECRIDPAQHYLLLGEELNDLTVFFDSSTRTCSSGGVVFKGLESSPAPRRPVQQKTLLETFEFTPNVLESTDETLTGYIETCRSLLKDILEGDRRSLAPRRSDETYKERHHAEGGSDVILSILKDVPEEVREGQPVEICLKRAFEARIADLERDRLSVSLRGELCLRPLVDLAIENTPRRRLRMAGIAFTRTPMDGDILECISRTQKSFSVDYTSFHARPELVEGDSVSELWEPNVDHRPSGYDLIVSGNLASELPNLTTHLQRMRSRLKNGGFILIDQRHSMTTLEKDLSTFADLPMSFLPTEKLEKALIDAGFDIIASRSNDIAVLLLARKLERKSCKHALVRIENQNYSWVDTLKRTLHEYEERPEGENIWLVAGDVDEGGIVGLVNCLRHESGGSRIRSIFNASLSSKEALPDFVPDDPFYREIVKRDLVMNVFRGGEWGTMRHFTLDSPGSDFGIVRTEHAFLNNRTRGDLSSLAWYQSQINFDRPAADRVLCSVYYAPLNFHDVMLATGKLPTDTMPGDVALAECVLGIEFCGRDPRGRRVMGLVHAEGLATSVVADPEFMWEVPQKWTLEEASTVPVVYSTAYYALIMRGRMREGETILIHSGSGGVGQAAITIALSMNCTVFTTVGTSEKRQFLKERFPSLRDENIASSRNTDFEALIMQRTEGRGVDLVLNSLSEEKLQASVRCVAFNGRFVEIGKFDLSKNAALGMAVFLKNVSFYGTDLNGLIGNDPSIVPEKRELVGLVTRGIESGVVQPLKRHVFNLEQAEEAFRLMAAGKHLGKVIIKVKDEEPRTQMTPSLKTVPARSRIGFSSRKIFIIIGGLGGFGLELSDWLVRRGVRNLVLTSRSGVRDGYQKLCLLRWRTAGVRVWISDRDVSIAEQAEALVLEAESSSGLPVGGIFNLAVVLRDALIENQTPEYFELVCAPKVGGTINLDRVSRERCPQLDHFVVFSSVVSGRGNAGQTSYAYANSAMERVCEKRAHDGLPGVAIQYGVVGDVGIVHRSLGLRGNELSIPGALPQTITSCLSLLDQFLSMNYPVVGTWVKANPIEERTKRTASLGAAVAHVFGIDDISKLDMDVSLADLGMDSLMSVEVKQLFERELDLTLSNREIRALTLRKIRQLESQHDTAALQSMTRSLGGIPVNSGIVEPDVRKAKLKSELIPRRTVIRMNSPALSGDPIFFVHSIDGSVNRLFDIARLMKHPVYGLQRTAHLPLDSIAKLAEAFIAEIVAVQPRGPYNLVGYSFGALVAFEIACLLQHRGHLVKSLVLLDGSPFYIAAHTSTHKARLGRKAKGDEEEALWLCFFLMEYIDTDFIKLRTSLQQIPGWAAKARRAGELLIENSKFQGGLKPTLDEVIRASKAFHEFIQAGSDYKPRRKFEGDVCLVKASKLREMAMNLPDDYRLSECINGKVNISVVEGSHEGFVQERGADQCAEIIQSTIL</sequence>
<dbReference type="InterPro" id="IPR018201">
    <property type="entry name" value="Ketoacyl_synth_AS"/>
</dbReference>
<protein>
    <recommendedName>
        <fullName evidence="7">Fatty acid synthase</fullName>
        <ecNumber evidence="5">1.1.1.100</ecNumber>
        <ecNumber evidence="2">1.3.1.39</ecNumber>
        <ecNumber evidence="6">2.3.1.41</ecNumber>
        <ecNumber evidence="4">2.3.1.85</ecNumber>
        <ecNumber evidence="3">3.1.2.14</ecNumber>
    </recommendedName>
</protein>
<comment type="catalytic activity">
    <reaction evidence="37">
        <text>3-oxodecanoyl-[ACP] + NADPH + H(+) = (3R)-hydroxydecanoyl-[ACP] + NADP(+)</text>
        <dbReference type="Rhea" id="RHEA:41856"/>
        <dbReference type="Rhea" id="RHEA-COMP:9637"/>
        <dbReference type="Rhea" id="RHEA-COMP:9638"/>
        <dbReference type="ChEBI" id="CHEBI:15378"/>
        <dbReference type="ChEBI" id="CHEBI:57783"/>
        <dbReference type="ChEBI" id="CHEBI:58349"/>
        <dbReference type="ChEBI" id="CHEBI:78464"/>
        <dbReference type="ChEBI" id="CHEBI:78466"/>
    </reaction>
    <physiologicalReaction direction="left-to-right" evidence="37">
        <dbReference type="Rhea" id="RHEA:41857"/>
    </physiologicalReaction>
</comment>
<dbReference type="InterPro" id="IPR049391">
    <property type="entry name" value="FAS_pseudo-KR"/>
</dbReference>
<feature type="active site" description="Proton acceptor; for dehydratase activity" evidence="64">
    <location>
        <position position="886"/>
    </location>
</feature>
<dbReference type="EC" id="1.1.1.100" evidence="5"/>
<comment type="catalytic activity">
    <reaction evidence="58">
        <text>3-oxododecanoyl-[ACP] + NADPH + H(+) = (3R)-hydroxydodecanoyl-[ACP] + NADP(+)</text>
        <dbReference type="Rhea" id="RHEA:41872"/>
        <dbReference type="Rhea" id="RHEA-COMP:9641"/>
        <dbReference type="Rhea" id="RHEA-COMP:9642"/>
        <dbReference type="ChEBI" id="CHEBI:15378"/>
        <dbReference type="ChEBI" id="CHEBI:57783"/>
        <dbReference type="ChEBI" id="CHEBI:58349"/>
        <dbReference type="ChEBI" id="CHEBI:78469"/>
        <dbReference type="ChEBI" id="CHEBI:78470"/>
    </reaction>
    <physiologicalReaction direction="left-to-right" evidence="58">
        <dbReference type="Rhea" id="RHEA:41873"/>
    </physiologicalReaction>
</comment>
<comment type="catalytic activity">
    <reaction evidence="28">
        <text>(3R)-hydroxytetradecanoyl-[ACP] = (2E)-tetradecenoyl-[ACP] + H2O</text>
        <dbReference type="Rhea" id="RHEA:41892"/>
        <dbReference type="Rhea" id="RHEA-COMP:9646"/>
        <dbReference type="Rhea" id="RHEA-COMP:9647"/>
        <dbReference type="ChEBI" id="CHEBI:15377"/>
        <dbReference type="ChEBI" id="CHEBI:78474"/>
        <dbReference type="ChEBI" id="CHEBI:78475"/>
    </reaction>
    <physiologicalReaction direction="left-to-right" evidence="28">
        <dbReference type="Rhea" id="RHEA:41893"/>
    </physiologicalReaction>
</comment>
<evidence type="ECO:0000256" key="24">
    <source>
        <dbReference type="ARBA" id="ARBA00023351"/>
    </source>
</evidence>
<keyword evidence="9" id="KW-0444">Lipid biosynthesis</keyword>
<evidence type="ECO:0000256" key="25">
    <source>
        <dbReference type="ARBA" id="ARBA00023373"/>
    </source>
</evidence>
<dbReference type="SUPFAM" id="SSF51735">
    <property type="entry name" value="NAD(P)-binding Rossmann-fold domains"/>
    <property type="match status" value="2"/>
</dbReference>
<evidence type="ECO:0000256" key="26">
    <source>
        <dbReference type="ARBA" id="ARBA00023388"/>
    </source>
</evidence>
<evidence type="ECO:0000256" key="35">
    <source>
        <dbReference type="ARBA" id="ARBA00047394"/>
    </source>
</evidence>
<comment type="catalytic activity">
    <reaction evidence="42">
        <text>(2E)-hexenoyl-[ACP] + NADPH + H(+) = hexanoyl-[ACP] + NADP(+)</text>
        <dbReference type="Rhea" id="RHEA:41832"/>
        <dbReference type="Rhea" id="RHEA-COMP:9631"/>
        <dbReference type="Rhea" id="RHEA-COMP:9632"/>
        <dbReference type="ChEBI" id="CHEBI:15378"/>
        <dbReference type="ChEBI" id="CHEBI:57783"/>
        <dbReference type="ChEBI" id="CHEBI:58349"/>
        <dbReference type="ChEBI" id="CHEBI:78458"/>
        <dbReference type="ChEBI" id="CHEBI:78459"/>
    </reaction>
    <physiologicalReaction direction="left-to-right" evidence="42">
        <dbReference type="Rhea" id="RHEA:41833"/>
    </physiologicalReaction>
</comment>
<dbReference type="EC" id="1.3.1.39" evidence="2"/>
<evidence type="ECO:0000256" key="29">
    <source>
        <dbReference type="ARBA" id="ARBA00023399"/>
    </source>
</evidence>
<dbReference type="Gene3D" id="3.40.50.1820">
    <property type="entry name" value="alpha/beta hydrolase"/>
    <property type="match status" value="2"/>
</dbReference>
<dbReference type="Proteomes" id="UP000694867">
    <property type="component" value="Unplaced"/>
</dbReference>
<dbReference type="InterPro" id="IPR020843">
    <property type="entry name" value="ER"/>
</dbReference>
<dbReference type="Gene3D" id="1.10.1200.10">
    <property type="entry name" value="ACP-like"/>
    <property type="match status" value="1"/>
</dbReference>
<dbReference type="InterPro" id="IPR001227">
    <property type="entry name" value="Ac_transferase_dom_sf"/>
</dbReference>
<dbReference type="SUPFAM" id="SSF47336">
    <property type="entry name" value="ACP-like"/>
    <property type="match status" value="1"/>
</dbReference>
<dbReference type="InterPro" id="IPR020841">
    <property type="entry name" value="PKS_Beta-ketoAc_synthase_dom"/>
</dbReference>
<keyword evidence="17" id="KW-0007">Acetylation</keyword>
<comment type="catalytic activity">
    <reaction evidence="38">
        <text>tetradecanoyl-[ACP] + malonyl-[ACP] + H(+) = 3-oxohexadecanoyl-[ACP] + holo-[ACP] + CO2</text>
        <dbReference type="Rhea" id="RHEA:41900"/>
        <dbReference type="Rhea" id="RHEA-COMP:9623"/>
        <dbReference type="Rhea" id="RHEA-COMP:9648"/>
        <dbReference type="Rhea" id="RHEA-COMP:9649"/>
        <dbReference type="Rhea" id="RHEA-COMP:9685"/>
        <dbReference type="ChEBI" id="CHEBI:15378"/>
        <dbReference type="ChEBI" id="CHEBI:16526"/>
        <dbReference type="ChEBI" id="CHEBI:64479"/>
        <dbReference type="ChEBI" id="CHEBI:78449"/>
        <dbReference type="ChEBI" id="CHEBI:78477"/>
        <dbReference type="ChEBI" id="CHEBI:78478"/>
    </reaction>
    <physiologicalReaction direction="left-to-right" evidence="38">
        <dbReference type="Rhea" id="RHEA:41901"/>
    </physiologicalReaction>
</comment>
<keyword evidence="19" id="KW-0520">NAD</keyword>
<organism evidence="68 69">
    <name type="scientific">Galendromus occidentalis</name>
    <name type="common">western predatory mite</name>
    <dbReference type="NCBI Taxonomy" id="34638"/>
    <lineage>
        <taxon>Eukaryota</taxon>
        <taxon>Metazoa</taxon>
        <taxon>Ecdysozoa</taxon>
        <taxon>Arthropoda</taxon>
        <taxon>Chelicerata</taxon>
        <taxon>Arachnida</taxon>
        <taxon>Acari</taxon>
        <taxon>Parasitiformes</taxon>
        <taxon>Mesostigmata</taxon>
        <taxon>Gamasina</taxon>
        <taxon>Phytoseioidea</taxon>
        <taxon>Phytoseiidae</taxon>
        <taxon>Typhlodrominae</taxon>
        <taxon>Galendromus</taxon>
    </lineage>
</organism>
<feature type="domain" description="Carrier" evidence="65">
    <location>
        <begin position="2117"/>
        <end position="2194"/>
    </location>
</feature>
<dbReference type="InterPro" id="IPR020807">
    <property type="entry name" value="PKS_DH"/>
</dbReference>
<proteinExistence type="predicted"/>
<dbReference type="SMART" id="SM00829">
    <property type="entry name" value="PKS_ER"/>
    <property type="match status" value="1"/>
</dbReference>
<evidence type="ECO:0000256" key="64">
    <source>
        <dbReference type="PROSITE-ProRule" id="PRU01363"/>
    </source>
</evidence>
<accession>A0AAJ6VVX5</accession>
<dbReference type="GO" id="GO:0019171">
    <property type="term" value="F:(3R)-hydroxyacyl-[acyl-carrier-protein] dehydratase activity"/>
    <property type="evidence" value="ECO:0007669"/>
    <property type="project" value="UniProtKB-EC"/>
</dbReference>
<dbReference type="RefSeq" id="XP_003739693.1">
    <property type="nucleotide sequence ID" value="XM_003739645.2"/>
</dbReference>
<dbReference type="PROSITE" id="PS00606">
    <property type="entry name" value="KS3_1"/>
    <property type="match status" value="1"/>
</dbReference>
<comment type="catalytic activity">
    <reaction evidence="53">
        <text>hexadecanoyl-[ACP] + H2O = hexadecanoate + holo-[ACP] + H(+)</text>
        <dbReference type="Rhea" id="RHEA:41932"/>
        <dbReference type="Rhea" id="RHEA-COMP:9652"/>
        <dbReference type="Rhea" id="RHEA-COMP:9685"/>
        <dbReference type="ChEBI" id="CHEBI:7896"/>
        <dbReference type="ChEBI" id="CHEBI:15377"/>
        <dbReference type="ChEBI" id="CHEBI:15378"/>
        <dbReference type="ChEBI" id="CHEBI:64479"/>
        <dbReference type="ChEBI" id="CHEBI:78483"/>
        <dbReference type="EC" id="3.1.2.14"/>
    </reaction>
    <physiologicalReaction direction="left-to-right" evidence="53">
        <dbReference type="Rhea" id="RHEA:41933"/>
    </physiologicalReaction>
</comment>
<keyword evidence="10" id="KW-0597">Phosphoprotein</keyword>
<dbReference type="SMART" id="SM00826">
    <property type="entry name" value="PKS_DH"/>
    <property type="match status" value="1"/>
</dbReference>
<gene>
    <name evidence="69" type="primary">LOC100897471</name>
</gene>
<evidence type="ECO:0000256" key="16">
    <source>
        <dbReference type="ARBA" id="ARBA00022898"/>
    </source>
</evidence>
<evidence type="ECO:0000256" key="49">
    <source>
        <dbReference type="ARBA" id="ARBA00048506"/>
    </source>
</evidence>
<dbReference type="PROSITE" id="PS50075">
    <property type="entry name" value="CARRIER"/>
    <property type="match status" value="1"/>
</dbReference>
<evidence type="ECO:0000256" key="21">
    <source>
        <dbReference type="ARBA" id="ARBA00023160"/>
    </source>
</evidence>
<reference evidence="69" key="1">
    <citation type="submission" date="2025-08" db="UniProtKB">
        <authorList>
            <consortium name="RefSeq"/>
        </authorList>
    </citation>
    <scope>IDENTIFICATION</scope>
</reference>
<evidence type="ECO:0000256" key="56">
    <source>
        <dbReference type="ARBA" id="ARBA00049109"/>
    </source>
</evidence>
<evidence type="ECO:0000256" key="60">
    <source>
        <dbReference type="ARBA" id="ARBA00049422"/>
    </source>
</evidence>
<comment type="catalytic activity">
    <reaction evidence="59">
        <text>3-oxohexadecanoyl-[ACP] + NADPH + H(+) = (3R)-hydroxyhexadecanoyl-[ACP] + NADP(+)</text>
        <dbReference type="Rhea" id="RHEA:41904"/>
        <dbReference type="Rhea" id="RHEA-COMP:9649"/>
        <dbReference type="Rhea" id="RHEA-COMP:9650"/>
        <dbReference type="ChEBI" id="CHEBI:15378"/>
        <dbReference type="ChEBI" id="CHEBI:57783"/>
        <dbReference type="ChEBI" id="CHEBI:58349"/>
        <dbReference type="ChEBI" id="CHEBI:78478"/>
        <dbReference type="ChEBI" id="CHEBI:78480"/>
    </reaction>
    <physiologicalReaction direction="left-to-right" evidence="59">
        <dbReference type="Rhea" id="RHEA:41905"/>
    </physiologicalReaction>
</comment>
<dbReference type="EC" id="3.1.2.14" evidence="3"/>
<dbReference type="SUPFAM" id="SSF53901">
    <property type="entry name" value="Thiolase-like"/>
    <property type="match status" value="1"/>
</dbReference>
<evidence type="ECO:0000256" key="58">
    <source>
        <dbReference type="ARBA" id="ARBA00049263"/>
    </source>
</evidence>
<evidence type="ECO:0000256" key="47">
    <source>
        <dbReference type="ARBA" id="ARBA00048289"/>
    </source>
</evidence>
<dbReference type="InterPro" id="IPR050091">
    <property type="entry name" value="PKS_NRPS_Biosynth_Enz"/>
</dbReference>
<comment type="catalytic activity">
    <reaction evidence="45">
        <text>hexadecanoyl-[ACP] + malonyl-[ACP] + H(+) = 3-oxooctadecanoyl-[ACP] + holo-[ACP] + CO2</text>
        <dbReference type="Rhea" id="RHEA:41916"/>
        <dbReference type="Rhea" id="RHEA-COMP:9623"/>
        <dbReference type="Rhea" id="RHEA-COMP:9652"/>
        <dbReference type="Rhea" id="RHEA-COMP:9653"/>
        <dbReference type="Rhea" id="RHEA-COMP:9685"/>
        <dbReference type="ChEBI" id="CHEBI:15378"/>
        <dbReference type="ChEBI" id="CHEBI:16526"/>
        <dbReference type="ChEBI" id="CHEBI:64479"/>
        <dbReference type="ChEBI" id="CHEBI:78449"/>
        <dbReference type="ChEBI" id="CHEBI:78483"/>
        <dbReference type="ChEBI" id="CHEBI:78487"/>
    </reaction>
    <physiologicalReaction direction="left-to-right" evidence="45">
        <dbReference type="Rhea" id="RHEA:41917"/>
    </physiologicalReaction>
</comment>
<dbReference type="SUPFAM" id="SSF52151">
    <property type="entry name" value="FabD/lysophospholipase-like"/>
    <property type="match status" value="1"/>
</dbReference>
<dbReference type="Pfam" id="PF08659">
    <property type="entry name" value="KR"/>
    <property type="match status" value="1"/>
</dbReference>
<comment type="catalytic activity">
    <reaction evidence="52">
        <text>holo-[ACP] + acetyl-CoA = acetyl-[ACP] + CoA</text>
        <dbReference type="Rhea" id="RHEA:41788"/>
        <dbReference type="Rhea" id="RHEA-COMP:9621"/>
        <dbReference type="Rhea" id="RHEA-COMP:9685"/>
        <dbReference type="ChEBI" id="CHEBI:57287"/>
        <dbReference type="ChEBI" id="CHEBI:57288"/>
        <dbReference type="ChEBI" id="CHEBI:64479"/>
        <dbReference type="ChEBI" id="CHEBI:78446"/>
        <dbReference type="EC" id="2.3.1.38"/>
    </reaction>
    <physiologicalReaction direction="left-to-right" evidence="52">
        <dbReference type="Rhea" id="RHEA:41789"/>
    </physiologicalReaction>
</comment>
<dbReference type="FunFam" id="3.40.50.720:FF:000209">
    <property type="entry name" value="Polyketide synthase Pks12"/>
    <property type="match status" value="1"/>
</dbReference>
<dbReference type="KEGG" id="goe:100897471"/>
<evidence type="ECO:0000256" key="5">
    <source>
        <dbReference type="ARBA" id="ARBA00012948"/>
    </source>
</evidence>
<evidence type="ECO:0000256" key="34">
    <source>
        <dbReference type="ARBA" id="ARBA00047300"/>
    </source>
</evidence>
<evidence type="ECO:0000256" key="33">
    <source>
        <dbReference type="ARBA" id="ARBA00044883"/>
    </source>
</evidence>
<dbReference type="InterPro" id="IPR057326">
    <property type="entry name" value="KR_dom"/>
</dbReference>
<evidence type="ECO:0000256" key="59">
    <source>
        <dbReference type="ARBA" id="ARBA00049414"/>
    </source>
</evidence>
<evidence type="ECO:0000256" key="46">
    <source>
        <dbReference type="ARBA" id="ARBA00048281"/>
    </source>
</evidence>
<comment type="catalytic activity">
    <reaction evidence="54">
        <text>3-oxotetradecanoyl-[ACP] + NADPH + H(+) = (3R)-hydroxytetradecanoyl-[ACP] + NADP(+)</text>
        <dbReference type="Rhea" id="RHEA:41888"/>
        <dbReference type="Rhea" id="RHEA-COMP:9645"/>
        <dbReference type="Rhea" id="RHEA-COMP:9646"/>
        <dbReference type="ChEBI" id="CHEBI:15378"/>
        <dbReference type="ChEBI" id="CHEBI:57783"/>
        <dbReference type="ChEBI" id="CHEBI:58349"/>
        <dbReference type="ChEBI" id="CHEBI:78473"/>
        <dbReference type="ChEBI" id="CHEBI:78474"/>
    </reaction>
    <physiologicalReaction direction="left-to-right" evidence="54">
        <dbReference type="Rhea" id="RHEA:41889"/>
    </physiologicalReaction>
</comment>
<comment type="catalytic activity">
    <reaction evidence="43">
        <text>3-oxobutanoyl-[ACP] + NADPH + H(+) = (3R)-hydroxybutanoyl-[ACP] + NADP(+)</text>
        <dbReference type="Rhea" id="RHEA:41804"/>
        <dbReference type="Rhea" id="RHEA-COMP:9625"/>
        <dbReference type="Rhea" id="RHEA-COMP:9626"/>
        <dbReference type="ChEBI" id="CHEBI:15378"/>
        <dbReference type="ChEBI" id="CHEBI:57783"/>
        <dbReference type="ChEBI" id="CHEBI:58349"/>
        <dbReference type="ChEBI" id="CHEBI:78450"/>
        <dbReference type="ChEBI" id="CHEBI:78451"/>
    </reaction>
    <physiologicalReaction direction="left-to-right" evidence="43">
        <dbReference type="Rhea" id="RHEA:41805"/>
    </physiologicalReaction>
</comment>
<dbReference type="SUPFAM" id="SSF55048">
    <property type="entry name" value="Probable ACP-binding domain of malonyl-CoA ACP transacylase"/>
    <property type="match status" value="1"/>
</dbReference>
<dbReference type="GO" id="GO:0006633">
    <property type="term" value="P:fatty acid biosynthetic process"/>
    <property type="evidence" value="ECO:0007669"/>
    <property type="project" value="UniProtKB-KW"/>
</dbReference>
<evidence type="ECO:0000256" key="38">
    <source>
        <dbReference type="ARBA" id="ARBA00047451"/>
    </source>
</evidence>
<evidence type="ECO:0000256" key="13">
    <source>
        <dbReference type="ARBA" id="ARBA00022801"/>
    </source>
</evidence>
<evidence type="ECO:0000256" key="23">
    <source>
        <dbReference type="ARBA" id="ARBA00023332"/>
    </source>
</evidence>
<evidence type="ECO:0000256" key="62">
    <source>
        <dbReference type="ARBA" id="ARBA00049521"/>
    </source>
</evidence>
<feature type="domain" description="Ketosynthase family 3 (KS3)" evidence="66">
    <location>
        <begin position="7"/>
        <end position="412"/>
    </location>
</feature>
<dbReference type="EC" id="2.3.1.41" evidence="6"/>
<comment type="catalytic activity">
    <reaction evidence="30">
        <text>(3R)-hydroxyhexadecanoyl-[ACP] = (2E)-hexadecenoyl-[ACP] + H2O</text>
        <dbReference type="Rhea" id="RHEA:41908"/>
        <dbReference type="Rhea" id="RHEA-COMP:9650"/>
        <dbReference type="Rhea" id="RHEA-COMP:9651"/>
        <dbReference type="ChEBI" id="CHEBI:15377"/>
        <dbReference type="ChEBI" id="CHEBI:78480"/>
        <dbReference type="ChEBI" id="CHEBI:78481"/>
    </reaction>
    <physiologicalReaction direction="left-to-right" evidence="30">
        <dbReference type="Rhea" id="RHEA:41909"/>
    </physiologicalReaction>
</comment>
<dbReference type="Gene3D" id="3.40.50.150">
    <property type="entry name" value="Vaccinia Virus protein VP39"/>
    <property type="match status" value="1"/>
</dbReference>
<comment type="function">
    <text evidence="32">Fatty acid synthetase is a multifunctional enzyme that catalyzes the de novo biosynthesis of long-chain saturated fatty acids starting from acetyl-CoA and malonyl-CoA in the presence of NADPH. This multifunctional protein contains 7 catalytic activities and a site for the binding of the prosthetic group 4'-phosphopantetheine of the acyl carrier protein ([ACP]) domain.</text>
</comment>
<evidence type="ECO:0000256" key="37">
    <source>
        <dbReference type="ARBA" id="ARBA00047440"/>
    </source>
</evidence>
<dbReference type="SUPFAM" id="SSF53335">
    <property type="entry name" value="S-adenosyl-L-methionine-dependent methyltransferases"/>
    <property type="match status" value="1"/>
</dbReference>
<dbReference type="Pfam" id="PF00975">
    <property type="entry name" value="Thioesterase"/>
    <property type="match status" value="1"/>
</dbReference>
<dbReference type="Pfam" id="PF21089">
    <property type="entry name" value="PKS_DH_N"/>
    <property type="match status" value="1"/>
</dbReference>
<dbReference type="FunFam" id="3.90.180.10:FF:000015">
    <property type="entry name" value="Fatty acid synthase"/>
    <property type="match status" value="1"/>
</dbReference>
<evidence type="ECO:0000256" key="27">
    <source>
        <dbReference type="ARBA" id="ARBA00023394"/>
    </source>
</evidence>
<dbReference type="Pfam" id="PF16197">
    <property type="entry name" value="KAsynt_C_assoc"/>
    <property type="match status" value="1"/>
</dbReference>
<comment type="catalytic activity">
    <reaction evidence="56">
        <text>decanoyl-[ACP] + malonyl-[ACP] + H(+) = 3-oxododecanoyl-[ACP] + holo-[ACP] + CO2</text>
        <dbReference type="Rhea" id="RHEA:41868"/>
        <dbReference type="Rhea" id="RHEA-COMP:9623"/>
        <dbReference type="Rhea" id="RHEA-COMP:9640"/>
        <dbReference type="Rhea" id="RHEA-COMP:9641"/>
        <dbReference type="Rhea" id="RHEA-COMP:9685"/>
        <dbReference type="ChEBI" id="CHEBI:15378"/>
        <dbReference type="ChEBI" id="CHEBI:16526"/>
        <dbReference type="ChEBI" id="CHEBI:64479"/>
        <dbReference type="ChEBI" id="CHEBI:78449"/>
        <dbReference type="ChEBI" id="CHEBI:78468"/>
        <dbReference type="ChEBI" id="CHEBI:78469"/>
    </reaction>
    <physiologicalReaction direction="left-to-right" evidence="56">
        <dbReference type="Rhea" id="RHEA:41869"/>
    </physiologicalReaction>
</comment>
<evidence type="ECO:0000256" key="42">
    <source>
        <dbReference type="ARBA" id="ARBA00047897"/>
    </source>
</evidence>
<dbReference type="InterPro" id="IPR013968">
    <property type="entry name" value="PKS_KR"/>
</dbReference>
<evidence type="ECO:0000259" key="67">
    <source>
        <dbReference type="PROSITE" id="PS52019"/>
    </source>
</evidence>
<comment type="catalytic activity">
    <reaction evidence="26">
        <text>(3R)-hydroxydecanoyl-[ACP] = (2E)-decenoyl-[ACP] + H2O</text>
        <dbReference type="Rhea" id="RHEA:41860"/>
        <dbReference type="Rhea" id="RHEA-COMP:9638"/>
        <dbReference type="Rhea" id="RHEA-COMP:9639"/>
        <dbReference type="ChEBI" id="CHEBI:15377"/>
        <dbReference type="ChEBI" id="CHEBI:78466"/>
        <dbReference type="ChEBI" id="CHEBI:78467"/>
    </reaction>
    <physiologicalReaction direction="left-to-right" evidence="26">
        <dbReference type="Rhea" id="RHEA:41861"/>
    </physiologicalReaction>
</comment>
<dbReference type="Pfam" id="PF00109">
    <property type="entry name" value="ketoacyl-synt"/>
    <property type="match status" value="1"/>
</dbReference>
<comment type="catalytic activity">
    <reaction evidence="51">
        <text>a 2,3-saturated acyl-[ACP] + NADP(+) = a (2E)-enoyl-[ACP] + NADPH + H(+)</text>
        <dbReference type="Rhea" id="RHEA:22564"/>
        <dbReference type="Rhea" id="RHEA-COMP:9925"/>
        <dbReference type="Rhea" id="RHEA-COMP:9926"/>
        <dbReference type="ChEBI" id="CHEBI:15378"/>
        <dbReference type="ChEBI" id="CHEBI:57783"/>
        <dbReference type="ChEBI" id="CHEBI:58349"/>
        <dbReference type="ChEBI" id="CHEBI:78784"/>
        <dbReference type="ChEBI" id="CHEBI:78785"/>
        <dbReference type="EC" id="1.3.1.39"/>
    </reaction>
    <physiologicalReaction direction="right-to-left" evidence="51">
        <dbReference type="Rhea" id="RHEA:22566"/>
    </physiologicalReaction>
</comment>
<evidence type="ECO:0000256" key="45">
    <source>
        <dbReference type="ARBA" id="ARBA00048051"/>
    </source>
</evidence>
<keyword evidence="18" id="KW-0560">Oxidoreductase</keyword>
<dbReference type="InterPro" id="IPR020806">
    <property type="entry name" value="PKS_PP-bd"/>
</dbReference>
<evidence type="ECO:0000256" key="12">
    <source>
        <dbReference type="ARBA" id="ARBA00022799"/>
    </source>
</evidence>
<keyword evidence="22" id="KW-0511">Multifunctional enzyme</keyword>
<dbReference type="InterPro" id="IPR014031">
    <property type="entry name" value="Ketoacyl_synth_C"/>
</dbReference>
<keyword evidence="8" id="KW-0596">Phosphopantetheine</keyword>
<evidence type="ECO:0000256" key="30">
    <source>
        <dbReference type="ARBA" id="ARBA00023401"/>
    </source>
</evidence>
<evidence type="ECO:0000256" key="15">
    <source>
        <dbReference type="ARBA" id="ARBA00022857"/>
    </source>
</evidence>
<comment type="catalytic activity">
    <reaction evidence="35">
        <text>hexanoyl-[ACP] + malonyl-[ACP] + H(+) = 3-oxooctanoyl-[ACP] + holo-[ACP] + CO2</text>
        <dbReference type="Rhea" id="RHEA:41836"/>
        <dbReference type="Rhea" id="RHEA-COMP:9623"/>
        <dbReference type="Rhea" id="RHEA-COMP:9632"/>
        <dbReference type="Rhea" id="RHEA-COMP:9633"/>
        <dbReference type="Rhea" id="RHEA-COMP:9685"/>
        <dbReference type="ChEBI" id="CHEBI:15378"/>
        <dbReference type="ChEBI" id="CHEBI:16526"/>
        <dbReference type="ChEBI" id="CHEBI:64479"/>
        <dbReference type="ChEBI" id="CHEBI:78449"/>
        <dbReference type="ChEBI" id="CHEBI:78459"/>
        <dbReference type="ChEBI" id="CHEBI:78460"/>
    </reaction>
    <physiologicalReaction direction="left-to-right" evidence="35">
        <dbReference type="Rhea" id="RHEA:41837"/>
    </physiologicalReaction>
</comment>
<evidence type="ECO:0000256" key="57">
    <source>
        <dbReference type="ARBA" id="ARBA00049171"/>
    </source>
</evidence>
<dbReference type="Gene3D" id="3.40.50.720">
    <property type="entry name" value="NAD(P)-binding Rossmann-like Domain"/>
    <property type="match status" value="1"/>
</dbReference>
<dbReference type="Gene3D" id="3.90.180.10">
    <property type="entry name" value="Medium-chain alcohol dehydrogenases, catalytic domain"/>
    <property type="match status" value="1"/>
</dbReference>
<name>A0AAJ6VVX5_9ACAR</name>
<dbReference type="CDD" id="cd08954">
    <property type="entry name" value="KR_1_FAS_SDR_x"/>
    <property type="match status" value="1"/>
</dbReference>
<evidence type="ECO:0000256" key="1">
    <source>
        <dbReference type="ARBA" id="ARBA00005189"/>
    </source>
</evidence>
<evidence type="ECO:0000256" key="52">
    <source>
        <dbReference type="ARBA" id="ARBA00048691"/>
    </source>
</evidence>
<dbReference type="CDD" id="cd05195">
    <property type="entry name" value="enoyl_red"/>
    <property type="match status" value="1"/>
</dbReference>
<dbReference type="GO" id="GO:0004313">
    <property type="term" value="F:[acyl-carrier-protein] S-acetyltransferase activity"/>
    <property type="evidence" value="ECO:0007669"/>
    <property type="project" value="UniProtKB-EC"/>
</dbReference>
<dbReference type="Pfam" id="PF13602">
    <property type="entry name" value="ADH_zinc_N_2"/>
    <property type="match status" value="1"/>
</dbReference>
<comment type="catalytic activity">
    <reaction evidence="57">
        <text>(2E)-tetradecenoyl-[ACP] + NADPH + H(+) = tetradecanoyl-[ACP] + NADP(+)</text>
        <dbReference type="Rhea" id="RHEA:41896"/>
        <dbReference type="Rhea" id="RHEA-COMP:9647"/>
        <dbReference type="Rhea" id="RHEA-COMP:9648"/>
        <dbReference type="ChEBI" id="CHEBI:15378"/>
        <dbReference type="ChEBI" id="CHEBI:57783"/>
        <dbReference type="ChEBI" id="CHEBI:58349"/>
        <dbReference type="ChEBI" id="CHEBI:78475"/>
        <dbReference type="ChEBI" id="CHEBI:78477"/>
    </reaction>
    <physiologicalReaction direction="left-to-right" evidence="57">
        <dbReference type="Rhea" id="RHEA:41897"/>
    </physiologicalReaction>
</comment>
<feature type="region of interest" description="N-terminal hotdog fold" evidence="64">
    <location>
        <begin position="854"/>
        <end position="974"/>
    </location>
</feature>
<keyword evidence="11" id="KW-0808">Transferase</keyword>
<dbReference type="InterPro" id="IPR016036">
    <property type="entry name" value="Malonyl_transacylase_ACP-bd"/>
</dbReference>
<comment type="catalytic activity">
    <reaction evidence="34">
        <text>3-oxooctadecanoyl-[ACP] + NADPH + H(+) = (3R)-hydroxyoctadecanoyl-[ACP] + NADP(+)</text>
        <dbReference type="Rhea" id="RHEA:41920"/>
        <dbReference type="Rhea" id="RHEA-COMP:9653"/>
        <dbReference type="Rhea" id="RHEA-COMP:9654"/>
        <dbReference type="ChEBI" id="CHEBI:15378"/>
        <dbReference type="ChEBI" id="CHEBI:57783"/>
        <dbReference type="ChEBI" id="CHEBI:58349"/>
        <dbReference type="ChEBI" id="CHEBI:78487"/>
        <dbReference type="ChEBI" id="CHEBI:78488"/>
    </reaction>
    <physiologicalReaction direction="left-to-right" evidence="34">
        <dbReference type="Rhea" id="RHEA:41921"/>
    </physiologicalReaction>
</comment>
<comment type="catalytic activity">
    <reaction evidence="50">
        <text>3-oxohexanoyl-[ACP] + NADPH + H(+) = (3R)-hydroxyhexanoyl-[ACP] + NADP(+)</text>
        <dbReference type="Rhea" id="RHEA:41824"/>
        <dbReference type="Rhea" id="RHEA-COMP:9629"/>
        <dbReference type="Rhea" id="RHEA-COMP:9630"/>
        <dbReference type="ChEBI" id="CHEBI:15378"/>
        <dbReference type="ChEBI" id="CHEBI:57783"/>
        <dbReference type="ChEBI" id="CHEBI:58349"/>
        <dbReference type="ChEBI" id="CHEBI:78456"/>
        <dbReference type="ChEBI" id="CHEBI:78457"/>
    </reaction>
    <physiologicalReaction direction="left-to-right" evidence="50">
        <dbReference type="Rhea" id="RHEA:41825"/>
    </physiologicalReaction>
</comment>
<comment type="catalytic activity">
    <reaction evidence="46">
        <text>(2E)-dodecenoyl-[ACP] + NADPH + H(+) = dodecanoyl-[ACP] + NADP(+)</text>
        <dbReference type="Rhea" id="RHEA:41880"/>
        <dbReference type="Rhea" id="RHEA-COMP:9643"/>
        <dbReference type="Rhea" id="RHEA-COMP:9644"/>
        <dbReference type="ChEBI" id="CHEBI:15378"/>
        <dbReference type="ChEBI" id="CHEBI:57783"/>
        <dbReference type="ChEBI" id="CHEBI:58349"/>
        <dbReference type="ChEBI" id="CHEBI:65264"/>
        <dbReference type="ChEBI" id="CHEBI:78472"/>
    </reaction>
    <physiologicalReaction direction="left-to-right" evidence="46">
        <dbReference type="Rhea" id="RHEA:41881"/>
    </physiologicalReaction>
</comment>
<dbReference type="GO" id="GO:0004316">
    <property type="term" value="F:3-oxoacyl-[acyl-carrier-protein] reductase (NADPH) activity"/>
    <property type="evidence" value="ECO:0007669"/>
    <property type="project" value="UniProtKB-EC"/>
</dbReference>
<comment type="catalytic activity">
    <reaction evidence="25">
        <text>(3R)-hydroxyhexanoyl-[ACP] = (2E)-hexenoyl-[ACP] + H2O</text>
        <dbReference type="Rhea" id="RHEA:41828"/>
        <dbReference type="Rhea" id="RHEA-COMP:9630"/>
        <dbReference type="Rhea" id="RHEA-COMP:9631"/>
        <dbReference type="ChEBI" id="CHEBI:15377"/>
        <dbReference type="ChEBI" id="CHEBI:78457"/>
        <dbReference type="ChEBI" id="CHEBI:78458"/>
    </reaction>
    <physiologicalReaction direction="left-to-right" evidence="25">
        <dbReference type="Rhea" id="RHEA:41829"/>
    </physiologicalReaction>
</comment>
<dbReference type="Pfam" id="PF00698">
    <property type="entry name" value="Acyl_transf_1"/>
    <property type="match status" value="1"/>
</dbReference>
<dbReference type="InterPro" id="IPR029058">
    <property type="entry name" value="AB_hydrolase_fold"/>
</dbReference>
<comment type="catalytic activity">
    <reaction evidence="40">
        <text>dodecanoyl-[ACP] + malonyl-[ACP] + H(+) = 3-oxotetradecanoyl-[ACP] + holo-[ACP] + CO2</text>
        <dbReference type="Rhea" id="RHEA:41884"/>
        <dbReference type="Rhea" id="RHEA-COMP:9623"/>
        <dbReference type="Rhea" id="RHEA-COMP:9644"/>
        <dbReference type="Rhea" id="RHEA-COMP:9645"/>
        <dbReference type="Rhea" id="RHEA-COMP:9685"/>
        <dbReference type="ChEBI" id="CHEBI:15378"/>
        <dbReference type="ChEBI" id="CHEBI:16526"/>
        <dbReference type="ChEBI" id="CHEBI:64479"/>
        <dbReference type="ChEBI" id="CHEBI:65264"/>
        <dbReference type="ChEBI" id="CHEBI:78449"/>
        <dbReference type="ChEBI" id="CHEBI:78473"/>
    </reaction>
    <physiologicalReaction direction="left-to-right" evidence="40">
        <dbReference type="Rhea" id="RHEA:41885"/>
    </physiologicalReaction>
</comment>
<dbReference type="InterPro" id="IPR042104">
    <property type="entry name" value="PKS_dehydratase_sf"/>
</dbReference>
<dbReference type="InterPro" id="IPR032821">
    <property type="entry name" value="PKS_assoc"/>
</dbReference>
<dbReference type="SMART" id="SM00822">
    <property type="entry name" value="PKS_KR"/>
    <property type="match status" value="1"/>
</dbReference>
<dbReference type="PANTHER" id="PTHR43775">
    <property type="entry name" value="FATTY ACID SYNTHASE"/>
    <property type="match status" value="1"/>
</dbReference>
<dbReference type="GO" id="GO:0004315">
    <property type="term" value="F:3-oxoacyl-[acyl-carrier-protein] synthase activity"/>
    <property type="evidence" value="ECO:0007669"/>
    <property type="project" value="UniProtKB-EC"/>
</dbReference>
<evidence type="ECO:0000256" key="4">
    <source>
        <dbReference type="ARBA" id="ARBA00012873"/>
    </source>
</evidence>
<dbReference type="GO" id="GO:0141148">
    <property type="term" value="F:enoyl-[acyl-carrier-protein] reductase (NADPH) activity"/>
    <property type="evidence" value="ECO:0007669"/>
    <property type="project" value="UniProtKB-EC"/>
</dbReference>
<evidence type="ECO:0000313" key="69">
    <source>
        <dbReference type="RefSeq" id="XP_003739693.1"/>
    </source>
</evidence>
<dbReference type="GeneID" id="100897471"/>
<comment type="pathway">
    <text evidence="1">Lipid metabolism.</text>
</comment>
<evidence type="ECO:0000256" key="11">
    <source>
        <dbReference type="ARBA" id="ARBA00022679"/>
    </source>
</evidence>
<evidence type="ECO:0000256" key="10">
    <source>
        <dbReference type="ARBA" id="ARBA00022553"/>
    </source>
</evidence>
<evidence type="ECO:0000313" key="68">
    <source>
        <dbReference type="Proteomes" id="UP000694867"/>
    </source>
</evidence>
<dbReference type="InterPro" id="IPR001031">
    <property type="entry name" value="Thioesterase"/>
</dbReference>
<dbReference type="SMART" id="SM00825">
    <property type="entry name" value="PKS_KS"/>
    <property type="match status" value="1"/>
</dbReference>
<evidence type="ECO:0000256" key="54">
    <source>
        <dbReference type="ARBA" id="ARBA00048935"/>
    </source>
</evidence>
<dbReference type="Pfam" id="PF02801">
    <property type="entry name" value="Ketoacyl-synt_C"/>
    <property type="match status" value="1"/>
</dbReference>
<dbReference type="InterPro" id="IPR011032">
    <property type="entry name" value="GroES-like_sf"/>
</dbReference>
<evidence type="ECO:0000256" key="55">
    <source>
        <dbReference type="ARBA" id="ARBA00049019"/>
    </source>
</evidence>
<comment type="catalytic activity">
    <reaction evidence="24">
        <text>(3R)-hydroxydodecanoyl-[ACP] = (2E)-dodecenoyl-[ACP] + H2O</text>
        <dbReference type="Rhea" id="RHEA:41876"/>
        <dbReference type="Rhea" id="RHEA-COMP:9642"/>
        <dbReference type="Rhea" id="RHEA-COMP:9643"/>
        <dbReference type="ChEBI" id="CHEBI:15377"/>
        <dbReference type="ChEBI" id="CHEBI:78470"/>
        <dbReference type="ChEBI" id="CHEBI:78472"/>
    </reaction>
    <physiologicalReaction direction="left-to-right" evidence="24">
        <dbReference type="Rhea" id="RHEA:41877"/>
    </physiologicalReaction>
</comment>
<evidence type="ECO:0000256" key="7">
    <source>
        <dbReference type="ARBA" id="ARBA00018769"/>
    </source>
</evidence>
<dbReference type="InterPro" id="IPR036291">
    <property type="entry name" value="NAD(P)-bd_dom_sf"/>
</dbReference>
<comment type="catalytic activity">
    <reaction evidence="60">
        <text>3-oxooctanoyl-[ACP] + NADPH + H(+) = (3R)-hydroxyoctanoyl-[ACP] + NADP(+)</text>
        <dbReference type="Rhea" id="RHEA:41840"/>
        <dbReference type="Rhea" id="RHEA-COMP:9633"/>
        <dbReference type="Rhea" id="RHEA-COMP:9634"/>
        <dbReference type="ChEBI" id="CHEBI:15378"/>
        <dbReference type="ChEBI" id="CHEBI:57783"/>
        <dbReference type="ChEBI" id="CHEBI:58349"/>
        <dbReference type="ChEBI" id="CHEBI:78460"/>
        <dbReference type="ChEBI" id="CHEBI:78461"/>
    </reaction>
    <physiologicalReaction direction="left-to-right" evidence="60">
        <dbReference type="Rhea" id="RHEA:41841"/>
    </physiologicalReaction>
</comment>
<comment type="catalytic activity">
    <reaction evidence="49">
        <text>a fatty acyl-[ACP] + malonyl-[ACP] + H(+) = a 3-oxoacyl-[ACP] + holo-[ACP] + CO2</text>
        <dbReference type="Rhea" id="RHEA:22836"/>
        <dbReference type="Rhea" id="RHEA-COMP:9623"/>
        <dbReference type="Rhea" id="RHEA-COMP:9685"/>
        <dbReference type="Rhea" id="RHEA-COMP:9916"/>
        <dbReference type="Rhea" id="RHEA-COMP:14125"/>
        <dbReference type="ChEBI" id="CHEBI:15378"/>
        <dbReference type="ChEBI" id="CHEBI:16526"/>
        <dbReference type="ChEBI" id="CHEBI:64479"/>
        <dbReference type="ChEBI" id="CHEBI:78449"/>
        <dbReference type="ChEBI" id="CHEBI:78776"/>
        <dbReference type="ChEBI" id="CHEBI:138651"/>
        <dbReference type="EC" id="2.3.1.41"/>
    </reaction>
    <physiologicalReaction direction="left-to-right" evidence="49">
        <dbReference type="Rhea" id="RHEA:22837"/>
    </physiologicalReaction>
</comment>
<keyword evidence="20" id="KW-0443">Lipid metabolism</keyword>
<comment type="catalytic activity">
    <reaction evidence="36">
        <text>a (3R)-hydroxyacyl-[ACP] + NADP(+) = a 3-oxoacyl-[ACP] + NADPH + H(+)</text>
        <dbReference type="Rhea" id="RHEA:17397"/>
        <dbReference type="Rhea" id="RHEA-COMP:9916"/>
        <dbReference type="Rhea" id="RHEA-COMP:9945"/>
        <dbReference type="ChEBI" id="CHEBI:15378"/>
        <dbReference type="ChEBI" id="CHEBI:57783"/>
        <dbReference type="ChEBI" id="CHEBI:58349"/>
        <dbReference type="ChEBI" id="CHEBI:78776"/>
        <dbReference type="ChEBI" id="CHEBI:78827"/>
        <dbReference type="EC" id="1.1.1.100"/>
    </reaction>
    <physiologicalReaction direction="right-to-left" evidence="36">
        <dbReference type="Rhea" id="RHEA:17399"/>
    </physiologicalReaction>
</comment>
<dbReference type="Pfam" id="PF00550">
    <property type="entry name" value="PP-binding"/>
    <property type="match status" value="1"/>
</dbReference>
<comment type="catalytic activity">
    <reaction evidence="39">
        <text>(2E)-butenoyl-[ACP] + NADPH + H(+) = butanoyl-[ACP] + NADP(+)</text>
        <dbReference type="Rhea" id="RHEA:41812"/>
        <dbReference type="Rhea" id="RHEA-COMP:9627"/>
        <dbReference type="Rhea" id="RHEA-COMP:9628"/>
        <dbReference type="ChEBI" id="CHEBI:15378"/>
        <dbReference type="ChEBI" id="CHEBI:57783"/>
        <dbReference type="ChEBI" id="CHEBI:58349"/>
        <dbReference type="ChEBI" id="CHEBI:78453"/>
        <dbReference type="ChEBI" id="CHEBI:78454"/>
    </reaction>
    <physiologicalReaction direction="left-to-right" evidence="39">
        <dbReference type="Rhea" id="RHEA:41813"/>
    </physiologicalReaction>
</comment>
<evidence type="ECO:0000256" key="43">
    <source>
        <dbReference type="ARBA" id="ARBA00047953"/>
    </source>
</evidence>
<comment type="catalytic activity">
    <reaction evidence="48">
        <text>(2E)-octenoyl-[ACP] + NADPH + H(+) = octanoyl-[ACP] + NADP(+)</text>
        <dbReference type="Rhea" id="RHEA:41848"/>
        <dbReference type="Rhea" id="RHEA-COMP:9635"/>
        <dbReference type="Rhea" id="RHEA-COMP:9636"/>
        <dbReference type="ChEBI" id="CHEBI:15378"/>
        <dbReference type="ChEBI" id="CHEBI:57783"/>
        <dbReference type="ChEBI" id="CHEBI:58349"/>
        <dbReference type="ChEBI" id="CHEBI:78462"/>
        <dbReference type="ChEBI" id="CHEBI:78463"/>
    </reaction>
    <physiologicalReaction direction="left-to-right" evidence="48">
        <dbReference type="Rhea" id="RHEA:41849"/>
    </physiologicalReaction>
</comment>
<dbReference type="EC" id="2.3.1.85" evidence="4"/>
<evidence type="ECO:0000256" key="36">
    <source>
        <dbReference type="ARBA" id="ARBA00047400"/>
    </source>
</evidence>
<evidence type="ECO:0000256" key="32">
    <source>
        <dbReference type="ARBA" id="ARBA00023442"/>
    </source>
</evidence>
<keyword evidence="14" id="KW-0276">Fatty acid metabolism</keyword>
<comment type="catalytic activity">
    <reaction evidence="29">
        <text>(3R)-hydroxyoctadecanoyl-[ACP] = (2E)-octadecenoyl-[ACP] + H2O</text>
        <dbReference type="Rhea" id="RHEA:41924"/>
        <dbReference type="Rhea" id="RHEA-COMP:9654"/>
        <dbReference type="Rhea" id="RHEA-COMP:9655"/>
        <dbReference type="ChEBI" id="CHEBI:15377"/>
        <dbReference type="ChEBI" id="CHEBI:78488"/>
        <dbReference type="ChEBI" id="CHEBI:78489"/>
    </reaction>
    <physiologicalReaction direction="left-to-right" evidence="29">
        <dbReference type="Rhea" id="RHEA:41925"/>
    </physiologicalReaction>
</comment>
<evidence type="ECO:0000256" key="63">
    <source>
        <dbReference type="ARBA" id="ARBA00049533"/>
    </source>
</evidence>
<dbReference type="PROSITE" id="PS52019">
    <property type="entry name" value="PKS_MFAS_DH"/>
    <property type="match status" value="1"/>
</dbReference>
<dbReference type="InterPro" id="IPR009081">
    <property type="entry name" value="PP-bd_ACP"/>
</dbReference>
<evidence type="ECO:0000256" key="61">
    <source>
        <dbReference type="ARBA" id="ARBA00049449"/>
    </source>
</evidence>
<evidence type="ECO:0000259" key="66">
    <source>
        <dbReference type="PROSITE" id="PS52004"/>
    </source>
</evidence>
<dbReference type="InterPro" id="IPR014030">
    <property type="entry name" value="Ketoacyl_synth_N"/>
</dbReference>
<dbReference type="InterPro" id="IPR016035">
    <property type="entry name" value="Acyl_Trfase/lysoPLipase"/>
</dbReference>
<evidence type="ECO:0000256" key="40">
    <source>
        <dbReference type="ARBA" id="ARBA00047578"/>
    </source>
</evidence>
<comment type="catalytic activity">
    <reaction evidence="44">
        <text>acetyl-[ACP] + malonyl-[ACP] + H(+) = 3-oxobutanoyl-[ACP] + holo-[ACP] + CO2</text>
        <dbReference type="Rhea" id="RHEA:41800"/>
        <dbReference type="Rhea" id="RHEA-COMP:9621"/>
        <dbReference type="Rhea" id="RHEA-COMP:9623"/>
        <dbReference type="Rhea" id="RHEA-COMP:9625"/>
        <dbReference type="Rhea" id="RHEA-COMP:9685"/>
        <dbReference type="ChEBI" id="CHEBI:15378"/>
        <dbReference type="ChEBI" id="CHEBI:16526"/>
        <dbReference type="ChEBI" id="CHEBI:64479"/>
        <dbReference type="ChEBI" id="CHEBI:78446"/>
        <dbReference type="ChEBI" id="CHEBI:78449"/>
        <dbReference type="ChEBI" id="CHEBI:78450"/>
    </reaction>
    <physiologicalReaction direction="left-to-right" evidence="44">
        <dbReference type="Rhea" id="RHEA:41801"/>
    </physiologicalReaction>
</comment>
<evidence type="ECO:0000256" key="20">
    <source>
        <dbReference type="ARBA" id="ARBA00023098"/>
    </source>
</evidence>
<evidence type="ECO:0000256" key="39">
    <source>
        <dbReference type="ARBA" id="ARBA00047500"/>
    </source>
</evidence>
<dbReference type="GO" id="GO:0031177">
    <property type="term" value="F:phosphopantetheine binding"/>
    <property type="evidence" value="ECO:0007669"/>
    <property type="project" value="InterPro"/>
</dbReference>
<dbReference type="InterPro" id="IPR016039">
    <property type="entry name" value="Thiolase-like"/>
</dbReference>
<evidence type="ECO:0000256" key="2">
    <source>
        <dbReference type="ARBA" id="ARBA00012004"/>
    </source>
</evidence>
<dbReference type="SMART" id="SM00827">
    <property type="entry name" value="PKS_AT"/>
    <property type="match status" value="1"/>
</dbReference>
<dbReference type="InterPro" id="IPR049900">
    <property type="entry name" value="PKS_mFAS_DH"/>
</dbReference>
<keyword evidence="68" id="KW-1185">Reference proteome</keyword>
<evidence type="ECO:0000256" key="3">
    <source>
        <dbReference type="ARBA" id="ARBA00012480"/>
    </source>
</evidence>
<keyword evidence="21" id="KW-0275">Fatty acid biosynthesis</keyword>
<dbReference type="PANTHER" id="PTHR43775:SF7">
    <property type="entry name" value="FATTY ACID SYNTHASE"/>
    <property type="match status" value="1"/>
</dbReference>
<dbReference type="FunFam" id="1.10.1200.10:FF:000013">
    <property type="entry name" value="Fatty acid synthase"/>
    <property type="match status" value="1"/>
</dbReference>
<dbReference type="SMART" id="SM00823">
    <property type="entry name" value="PKS_PP"/>
    <property type="match status" value="1"/>
</dbReference>
<dbReference type="InterPro" id="IPR014043">
    <property type="entry name" value="Acyl_transferase_dom"/>
</dbReference>
<dbReference type="InterPro" id="IPR029063">
    <property type="entry name" value="SAM-dependent_MTases_sf"/>
</dbReference>
<dbReference type="GO" id="GO:0016297">
    <property type="term" value="F:fatty acyl-[ACP] hydrolase activity"/>
    <property type="evidence" value="ECO:0007669"/>
    <property type="project" value="UniProtKB-EC"/>
</dbReference>
<comment type="catalytic activity">
    <reaction evidence="41">
        <text>(2E)-hexadecenoyl-[ACP] + NADPH + H(+) = hexadecanoyl-[ACP] + NADP(+)</text>
        <dbReference type="Rhea" id="RHEA:41912"/>
        <dbReference type="Rhea" id="RHEA-COMP:9651"/>
        <dbReference type="Rhea" id="RHEA-COMP:9652"/>
        <dbReference type="ChEBI" id="CHEBI:15378"/>
        <dbReference type="ChEBI" id="CHEBI:57783"/>
        <dbReference type="ChEBI" id="CHEBI:58349"/>
        <dbReference type="ChEBI" id="CHEBI:78481"/>
        <dbReference type="ChEBI" id="CHEBI:78483"/>
    </reaction>
    <physiologicalReaction direction="left-to-right" evidence="41">
        <dbReference type="Rhea" id="RHEA:41913"/>
    </physiologicalReaction>
</comment>
<evidence type="ECO:0000256" key="31">
    <source>
        <dbReference type="ARBA" id="ARBA00023402"/>
    </source>
</evidence>
<keyword evidence="12" id="KW-0702">S-nitrosylation</keyword>
<dbReference type="Gene3D" id="3.40.366.10">
    <property type="entry name" value="Malonyl-Coenzyme A Acyl Carrier Protein, domain 2"/>
    <property type="match status" value="1"/>
</dbReference>
<evidence type="ECO:0000259" key="65">
    <source>
        <dbReference type="PROSITE" id="PS50075"/>
    </source>
</evidence>
<keyword evidence="15" id="KW-0521">NADP</keyword>
<feature type="domain" description="PKS/mFAS DH" evidence="67">
    <location>
        <begin position="854"/>
        <end position="1127"/>
    </location>
</feature>
<evidence type="ECO:0000256" key="18">
    <source>
        <dbReference type="ARBA" id="ARBA00023002"/>
    </source>
</evidence>
<comment type="catalytic activity">
    <reaction evidence="27">
        <text>a (3R)-hydroxyacyl-[ACP] = a (2E)-enoyl-[ACP] + H2O</text>
        <dbReference type="Rhea" id="RHEA:13097"/>
        <dbReference type="Rhea" id="RHEA-COMP:9925"/>
        <dbReference type="Rhea" id="RHEA-COMP:9945"/>
        <dbReference type="ChEBI" id="CHEBI:15377"/>
        <dbReference type="ChEBI" id="CHEBI:78784"/>
        <dbReference type="ChEBI" id="CHEBI:78827"/>
        <dbReference type="EC" id="4.2.1.59"/>
    </reaction>
    <physiologicalReaction direction="left-to-right" evidence="27">
        <dbReference type="Rhea" id="RHEA:13098"/>
    </physiologicalReaction>
</comment>
<evidence type="ECO:0000256" key="14">
    <source>
        <dbReference type="ARBA" id="ARBA00022832"/>
    </source>
</evidence>
<evidence type="ECO:0000256" key="22">
    <source>
        <dbReference type="ARBA" id="ARBA00023268"/>
    </source>
</evidence>
<evidence type="ECO:0000256" key="8">
    <source>
        <dbReference type="ARBA" id="ARBA00022450"/>
    </source>
</evidence>
<evidence type="ECO:0000256" key="9">
    <source>
        <dbReference type="ARBA" id="ARBA00022516"/>
    </source>
</evidence>
<evidence type="ECO:0000256" key="41">
    <source>
        <dbReference type="ARBA" id="ARBA00047810"/>
    </source>
</evidence>
<feature type="region of interest" description="C-terminal hotdog fold" evidence="64">
    <location>
        <begin position="988"/>
        <end position="1127"/>
    </location>
</feature>
<dbReference type="InterPro" id="IPR036736">
    <property type="entry name" value="ACP-like_sf"/>
</dbReference>
<comment type="catalytic activity">
    <reaction evidence="31">
        <text>(3R)-hydroxybutanoyl-[ACP] = (2E)-butenoyl-[ACP] + H2O</text>
        <dbReference type="Rhea" id="RHEA:41808"/>
        <dbReference type="Rhea" id="RHEA-COMP:9626"/>
        <dbReference type="Rhea" id="RHEA-COMP:9627"/>
        <dbReference type="ChEBI" id="CHEBI:15377"/>
        <dbReference type="ChEBI" id="CHEBI:78451"/>
        <dbReference type="ChEBI" id="CHEBI:78453"/>
    </reaction>
    <physiologicalReaction direction="left-to-right" evidence="31">
        <dbReference type="Rhea" id="RHEA:41809"/>
    </physiologicalReaction>
</comment>
<dbReference type="SUPFAM" id="SSF53474">
    <property type="entry name" value="alpha/beta-Hydrolases"/>
    <property type="match status" value="1"/>
</dbReference>
<comment type="catalytic activity">
    <reaction evidence="55">
        <text>(2E)-octadecenoyl-[ACP] + NADPH + H(+) = octadecanoyl-[ACP] + NADP(+)</text>
        <dbReference type="Rhea" id="RHEA:41928"/>
        <dbReference type="Rhea" id="RHEA-COMP:9655"/>
        <dbReference type="Rhea" id="RHEA-COMP:9656"/>
        <dbReference type="ChEBI" id="CHEBI:15378"/>
        <dbReference type="ChEBI" id="CHEBI:57783"/>
        <dbReference type="ChEBI" id="CHEBI:58349"/>
        <dbReference type="ChEBI" id="CHEBI:78489"/>
        <dbReference type="ChEBI" id="CHEBI:78495"/>
    </reaction>
    <physiologicalReaction direction="left-to-right" evidence="55">
        <dbReference type="Rhea" id="RHEA:41929"/>
    </physiologicalReaction>
</comment>
<evidence type="ECO:0000256" key="48">
    <source>
        <dbReference type="ARBA" id="ARBA00048420"/>
    </source>
</evidence>
<dbReference type="PROSITE" id="PS52004">
    <property type="entry name" value="KS3_2"/>
    <property type="match status" value="1"/>
</dbReference>
<dbReference type="InterPro" id="IPR049552">
    <property type="entry name" value="PKS_DH_N"/>
</dbReference>
<dbReference type="GO" id="GO:0004312">
    <property type="term" value="F:fatty acid synthase activity"/>
    <property type="evidence" value="ECO:0007669"/>
    <property type="project" value="UniProtKB-EC"/>
</dbReference>
<dbReference type="Gene3D" id="3.10.129.110">
    <property type="entry name" value="Polyketide synthase dehydratase"/>
    <property type="match status" value="1"/>
</dbReference>
<comment type="catalytic activity">
    <reaction evidence="63">
        <text>octanoyl-[ACP] + malonyl-[ACP] + H(+) = 3-oxodecanoyl-[ACP] + holo-[ACP] + CO2</text>
        <dbReference type="Rhea" id="RHEA:41852"/>
        <dbReference type="Rhea" id="RHEA-COMP:9623"/>
        <dbReference type="Rhea" id="RHEA-COMP:9636"/>
        <dbReference type="Rhea" id="RHEA-COMP:9637"/>
        <dbReference type="Rhea" id="RHEA-COMP:9685"/>
        <dbReference type="ChEBI" id="CHEBI:15378"/>
        <dbReference type="ChEBI" id="CHEBI:16526"/>
        <dbReference type="ChEBI" id="CHEBI:64479"/>
        <dbReference type="ChEBI" id="CHEBI:78449"/>
        <dbReference type="ChEBI" id="CHEBI:78463"/>
        <dbReference type="ChEBI" id="CHEBI:78464"/>
    </reaction>
    <physiologicalReaction direction="left-to-right" evidence="63">
        <dbReference type="Rhea" id="RHEA:41853"/>
    </physiologicalReaction>
</comment>
<keyword evidence="13" id="KW-0378">Hydrolase</keyword>
<comment type="catalytic activity">
    <reaction evidence="47">
        <text>tetradecanoyl-[ACP] + H2O = tetradecanoate + holo-[ACP] + H(+)</text>
        <dbReference type="Rhea" id="RHEA:30123"/>
        <dbReference type="Rhea" id="RHEA-COMP:9648"/>
        <dbReference type="Rhea" id="RHEA-COMP:9685"/>
        <dbReference type="ChEBI" id="CHEBI:15377"/>
        <dbReference type="ChEBI" id="CHEBI:15378"/>
        <dbReference type="ChEBI" id="CHEBI:30807"/>
        <dbReference type="ChEBI" id="CHEBI:64479"/>
        <dbReference type="ChEBI" id="CHEBI:78477"/>
        <dbReference type="EC" id="3.1.2.14"/>
    </reaction>
    <physiologicalReaction direction="left-to-right" evidence="47">
        <dbReference type="Rhea" id="RHEA:30124"/>
    </physiologicalReaction>
</comment>
<comment type="catalytic activity">
    <reaction evidence="23">
        <text>(3R)-hydroxyoctanoyl-[ACP] = (2E)-octenoyl-[ACP] + H2O</text>
        <dbReference type="Rhea" id="RHEA:41844"/>
        <dbReference type="Rhea" id="RHEA-COMP:9634"/>
        <dbReference type="Rhea" id="RHEA-COMP:9635"/>
        <dbReference type="ChEBI" id="CHEBI:15377"/>
        <dbReference type="ChEBI" id="CHEBI:78461"/>
        <dbReference type="ChEBI" id="CHEBI:78462"/>
    </reaction>
    <physiologicalReaction direction="left-to-right" evidence="23">
        <dbReference type="Rhea" id="RHEA:41845"/>
    </physiologicalReaction>
</comment>
<evidence type="ECO:0000256" key="6">
    <source>
        <dbReference type="ARBA" id="ARBA00013191"/>
    </source>
</evidence>
<feature type="active site" description="Proton donor; for dehydratase activity" evidence="64">
    <location>
        <position position="1037"/>
    </location>
</feature>
<dbReference type="CDD" id="cd00833">
    <property type="entry name" value="PKS"/>
    <property type="match status" value="1"/>
</dbReference>
<evidence type="ECO:0000256" key="51">
    <source>
        <dbReference type="ARBA" id="ARBA00048650"/>
    </source>
</evidence>
<dbReference type="Gene3D" id="3.40.47.10">
    <property type="match status" value="1"/>
</dbReference>
<dbReference type="SUPFAM" id="SSF50129">
    <property type="entry name" value="GroES-like"/>
    <property type="match status" value="1"/>
</dbReference>
<evidence type="ECO:0000256" key="19">
    <source>
        <dbReference type="ARBA" id="ARBA00023027"/>
    </source>
</evidence>